<gene>
    <name evidence="2" type="ORF">HRbin17_00604</name>
</gene>
<sequence>MKDGWAYWRRDVSRWLLQIGSALAALTLAYLLWGGLRGHFTNPVDPYRVSMVANTLGYFLYCCGWAIALGLLGYFWDWRPIGVIMLVSSAVAWFVVPFLFAAVAGTNTGLVMQGAYAMRSLLTPLLLVGLGQAVWAFVDYWRYGPTLRWYARQNAQLVVQVRQPEKKRPRRRPWLTPLSPCWKMPVVERLMCEHCPVKHRNRPCWKLKGGCQCNPQIVDALVTGLSAREGLKVDSLATGTLLGWQKGQRPPCHRCAIYLLHQQVKYDWLAPISFFAPPVLLVLFWGQYQTLYSAAVAWLNRLWMQIAFTPPTSFDPLGLNNATMAVYVAVVLCVVVMVYALRWVEFALFRLYW</sequence>
<feature type="transmembrane region" description="Helical" evidence="1">
    <location>
        <begin position="268"/>
        <end position="288"/>
    </location>
</feature>
<keyword evidence="1" id="KW-1133">Transmembrane helix</keyword>
<accession>A0A2H5XA94</accession>
<organism evidence="2 3">
    <name type="scientific">Candidatus Fervidibacter japonicus</name>
    <dbReference type="NCBI Taxonomy" id="2035412"/>
    <lineage>
        <taxon>Bacteria</taxon>
        <taxon>Candidatus Fervidibacterota</taxon>
        <taxon>Candidatus Fervidibacter</taxon>
    </lineage>
</organism>
<reference evidence="3" key="1">
    <citation type="submission" date="2017-09" db="EMBL/GenBank/DDBJ databases">
        <title>Metaegenomics of thermophilic ammonia-oxidizing enrichment culture.</title>
        <authorList>
            <person name="Kato S."/>
            <person name="Suzuki K."/>
        </authorList>
    </citation>
    <scope>NUCLEOTIDE SEQUENCE [LARGE SCALE GENOMIC DNA]</scope>
</reference>
<evidence type="ECO:0000313" key="3">
    <source>
        <dbReference type="Proteomes" id="UP000236173"/>
    </source>
</evidence>
<evidence type="ECO:0000313" key="2">
    <source>
        <dbReference type="EMBL" id="GBC98108.1"/>
    </source>
</evidence>
<dbReference type="EMBL" id="BEHT01000006">
    <property type="protein sequence ID" value="GBC98108.1"/>
    <property type="molecule type" value="Genomic_DNA"/>
</dbReference>
<evidence type="ECO:0000256" key="1">
    <source>
        <dbReference type="SAM" id="Phobius"/>
    </source>
</evidence>
<feature type="transmembrane region" description="Helical" evidence="1">
    <location>
        <begin position="116"/>
        <end position="138"/>
    </location>
</feature>
<feature type="transmembrane region" description="Helical" evidence="1">
    <location>
        <begin position="12"/>
        <end position="36"/>
    </location>
</feature>
<name>A0A2H5XA94_9BACT</name>
<feature type="transmembrane region" description="Helical" evidence="1">
    <location>
        <begin position="324"/>
        <end position="344"/>
    </location>
</feature>
<dbReference type="AlphaFoldDB" id="A0A2H5XA94"/>
<feature type="transmembrane region" description="Helical" evidence="1">
    <location>
        <begin position="83"/>
        <end position="104"/>
    </location>
</feature>
<proteinExistence type="predicted"/>
<keyword evidence="1" id="KW-0472">Membrane</keyword>
<dbReference type="Proteomes" id="UP000236173">
    <property type="component" value="Unassembled WGS sequence"/>
</dbReference>
<protein>
    <submittedName>
        <fullName evidence="2">Uncharacterized protein</fullName>
    </submittedName>
</protein>
<comment type="caution">
    <text evidence="2">The sequence shown here is derived from an EMBL/GenBank/DDBJ whole genome shotgun (WGS) entry which is preliminary data.</text>
</comment>
<keyword evidence="1" id="KW-0812">Transmembrane</keyword>
<feature type="transmembrane region" description="Helical" evidence="1">
    <location>
        <begin position="56"/>
        <end position="76"/>
    </location>
</feature>